<dbReference type="RefSeq" id="WP_310024901.1">
    <property type="nucleotide sequence ID" value="NZ_JAVDVI010000003.1"/>
</dbReference>
<comment type="caution">
    <text evidence="1">The sequence shown here is derived from an EMBL/GenBank/DDBJ whole genome shotgun (WGS) entry which is preliminary data.</text>
</comment>
<dbReference type="Proteomes" id="UP001255185">
    <property type="component" value="Unassembled WGS sequence"/>
</dbReference>
<sequence length="251" mass="27837">MAKLRSFIKIEGTVGDLTFYKQKNGEYVVKNKGGISKERIAKDPAFARTRENGSEFGIVASAGKKVRLGASSLINSARDTKLNNRLVGVLTKVKNYDTNSRRGERQVSIGLRSAEGQALLNGFDFNGKSQFGSVLRCPFSLDTTTKTFSMADFIPGTMLYYPQSATHVSFKTGVLLLNFETGSHGMQYSKVENFPLDMNAVAVDLAPEELPVGEGFVFWFILIEFFQEINGVQYPLNNEVYNVLNLLEVTE</sequence>
<accession>A0ABU1TLY9</accession>
<dbReference type="EMBL" id="JAVDVI010000003">
    <property type="protein sequence ID" value="MDR6966984.1"/>
    <property type="molecule type" value="Genomic_DNA"/>
</dbReference>
<reference evidence="1 2" key="1">
    <citation type="submission" date="2023-07" db="EMBL/GenBank/DDBJ databases">
        <title>Sorghum-associated microbial communities from plants grown in Nebraska, USA.</title>
        <authorList>
            <person name="Schachtman D."/>
        </authorList>
    </citation>
    <scope>NUCLEOTIDE SEQUENCE [LARGE SCALE GENOMIC DNA]</scope>
    <source>
        <strain evidence="1 2">3773</strain>
    </source>
</reference>
<keyword evidence="2" id="KW-1185">Reference proteome</keyword>
<gene>
    <name evidence="1" type="ORF">J2X31_000984</name>
</gene>
<proteinExistence type="predicted"/>
<protein>
    <submittedName>
        <fullName evidence="1">Uncharacterized protein</fullName>
    </submittedName>
</protein>
<organism evidence="1 2">
    <name type="scientific">Flavobacterium arsenatis</name>
    <dbReference type="NCBI Taxonomy" id="1484332"/>
    <lineage>
        <taxon>Bacteria</taxon>
        <taxon>Pseudomonadati</taxon>
        <taxon>Bacteroidota</taxon>
        <taxon>Flavobacteriia</taxon>
        <taxon>Flavobacteriales</taxon>
        <taxon>Flavobacteriaceae</taxon>
        <taxon>Flavobacterium</taxon>
    </lineage>
</organism>
<evidence type="ECO:0000313" key="1">
    <source>
        <dbReference type="EMBL" id="MDR6966984.1"/>
    </source>
</evidence>
<name>A0ABU1TLY9_9FLAO</name>
<evidence type="ECO:0000313" key="2">
    <source>
        <dbReference type="Proteomes" id="UP001255185"/>
    </source>
</evidence>